<dbReference type="InterPro" id="IPR007844">
    <property type="entry name" value="AsmA"/>
</dbReference>
<dbReference type="InterPro" id="IPR052894">
    <property type="entry name" value="AsmA-related"/>
</dbReference>
<dbReference type="OrthoDB" id="9766390at2"/>
<dbReference type="STRING" id="1080227.A8L45_06975"/>
<proteinExistence type="predicted"/>
<dbReference type="PANTHER" id="PTHR30441">
    <property type="entry name" value="DUF748 DOMAIN-CONTAINING PROTEIN"/>
    <property type="match status" value="1"/>
</dbReference>
<dbReference type="RefSeq" id="WP_068900614.1">
    <property type="nucleotide sequence ID" value="NZ_JBHUIF010000009.1"/>
</dbReference>
<comment type="caution">
    <text evidence="3">The sequence shown here is derived from an EMBL/GenBank/DDBJ whole genome shotgun (WGS) entry which is preliminary data.</text>
</comment>
<dbReference type="GO" id="GO:0090313">
    <property type="term" value="P:regulation of protein targeting to membrane"/>
    <property type="evidence" value="ECO:0007669"/>
    <property type="project" value="TreeGrafter"/>
</dbReference>
<evidence type="ECO:0000313" key="3">
    <source>
        <dbReference type="EMBL" id="ODA34284.1"/>
    </source>
</evidence>
<sequence>MKKLLSILFGLMLVAVVGVVILVNVIDPNQFKPLLVEQVKKQTGRDLVIDGDLSWRFWPSLGLSVDKLALKNPDGFGEPNLISIGHAEMSVAVLPLLSDHLDVGLISLSDTRLYVHTLSNGVSNLDGITDKSSTPTESTTESSDSQTSPDTEDTTSPSSESNSPDEATGWLVQINGVELVNASAVIRDDKAESITELSNISLSMGELKMDSWVPVSFDMKGKQNAQQFSAKGKTELNLNPQYVKSQLRQLELTASFSDAATRLDSASLTIDNLGFGLPATTQFKVKGEASGMIFDAKGNIIVTLDEAMSLLKANVVSLDASLEGEALPKKTLALSASADASYDLSKKRADFTALTLKADDIAVIGKASVTLNDIPAIRFAMNSDNIDLDKFLGLKETKTNKPPQQKKSPTTGEPSKIPEKPAKAPISDVEPDLTALKGLDLSGQIKIGQLKAANVKVSKVNLDVAVNRGLVSLKRFTASLYDGDVSATGVLDTRKKLARYSLKQNATGIQIQPLLMDAAQQDMLSGKGNVSVNLSGAGLSEKKLREGIKGTVGLNLTDGSVKGVNVAEMIREARAFLKGKKAEYVKEERKTDFSGLTATFQLGKGIASTDNVKLEAPLLRVRSEGKTSLVKETLDFLVFASVVETSKGQGGKDIDELKDVTIPVNIIGTWQAPDYKLDLKKLAKVNAGKKLEEKARKEAERGIKKLLGDKIGDDKTKDLADQLLKGLFN</sequence>
<feature type="region of interest" description="Disordered" evidence="1">
    <location>
        <begin position="394"/>
        <end position="428"/>
    </location>
</feature>
<feature type="domain" description="AsmA" evidence="2">
    <location>
        <begin position="2"/>
        <end position="610"/>
    </location>
</feature>
<accession>A0A1C3EM32</accession>
<name>A0A1C3EM32_9GAMM</name>
<evidence type="ECO:0000313" key="4">
    <source>
        <dbReference type="Proteomes" id="UP000094936"/>
    </source>
</evidence>
<organism evidence="3 4">
    <name type="scientific">Veronia pacifica</name>
    <dbReference type="NCBI Taxonomy" id="1080227"/>
    <lineage>
        <taxon>Bacteria</taxon>
        <taxon>Pseudomonadati</taxon>
        <taxon>Pseudomonadota</taxon>
        <taxon>Gammaproteobacteria</taxon>
        <taxon>Vibrionales</taxon>
        <taxon>Vibrionaceae</taxon>
        <taxon>Veronia</taxon>
    </lineage>
</organism>
<reference evidence="3 4" key="1">
    <citation type="submission" date="2016-05" db="EMBL/GenBank/DDBJ databases">
        <title>Genomic Taxonomy of the Vibrionaceae.</title>
        <authorList>
            <person name="Gomez-Gil B."/>
            <person name="Enciso-Ibarra J."/>
        </authorList>
    </citation>
    <scope>NUCLEOTIDE SEQUENCE [LARGE SCALE GENOMIC DNA]</scope>
    <source>
        <strain evidence="3 4">CAIM 1920</strain>
    </source>
</reference>
<dbReference type="PANTHER" id="PTHR30441:SF4">
    <property type="entry name" value="PROTEIN ASMA"/>
    <property type="match status" value="1"/>
</dbReference>
<evidence type="ECO:0000256" key="1">
    <source>
        <dbReference type="SAM" id="MobiDB-lite"/>
    </source>
</evidence>
<dbReference type="GO" id="GO:0005886">
    <property type="term" value="C:plasma membrane"/>
    <property type="evidence" value="ECO:0007669"/>
    <property type="project" value="TreeGrafter"/>
</dbReference>
<gene>
    <name evidence="3" type="ORF">A8L45_06975</name>
</gene>
<feature type="region of interest" description="Disordered" evidence="1">
    <location>
        <begin position="125"/>
        <end position="166"/>
    </location>
</feature>
<evidence type="ECO:0000259" key="2">
    <source>
        <dbReference type="Pfam" id="PF05170"/>
    </source>
</evidence>
<protein>
    <submittedName>
        <fullName evidence="3">AsmA protein</fullName>
    </submittedName>
</protein>
<keyword evidence="4" id="KW-1185">Reference proteome</keyword>
<dbReference type="Proteomes" id="UP000094936">
    <property type="component" value="Unassembled WGS sequence"/>
</dbReference>
<feature type="compositionally biased region" description="Polar residues" evidence="1">
    <location>
        <begin position="400"/>
        <end position="413"/>
    </location>
</feature>
<dbReference type="Pfam" id="PF05170">
    <property type="entry name" value="AsmA"/>
    <property type="match status" value="1"/>
</dbReference>
<feature type="compositionally biased region" description="Low complexity" evidence="1">
    <location>
        <begin position="130"/>
        <end position="166"/>
    </location>
</feature>
<dbReference type="AlphaFoldDB" id="A0A1C3EM32"/>
<dbReference type="EMBL" id="LYBM01000009">
    <property type="protein sequence ID" value="ODA34284.1"/>
    <property type="molecule type" value="Genomic_DNA"/>
</dbReference>